<dbReference type="GO" id="GO:0003824">
    <property type="term" value="F:catalytic activity"/>
    <property type="evidence" value="ECO:0007669"/>
    <property type="project" value="UniProtKB-ARBA"/>
</dbReference>
<dbReference type="CDD" id="cd06558">
    <property type="entry name" value="crotonase-like"/>
    <property type="match status" value="1"/>
</dbReference>
<dbReference type="InterPro" id="IPR014748">
    <property type="entry name" value="Enoyl-CoA_hydra_C"/>
</dbReference>
<protein>
    <submittedName>
        <fullName evidence="2">Enoyl-CoA hydratase</fullName>
    </submittedName>
</protein>
<evidence type="ECO:0000256" key="1">
    <source>
        <dbReference type="ARBA" id="ARBA00005254"/>
    </source>
</evidence>
<dbReference type="RefSeq" id="WP_100175584.1">
    <property type="nucleotide sequence ID" value="NZ_LFJC01000003.1"/>
</dbReference>
<comment type="similarity">
    <text evidence="1">Belongs to the enoyl-CoA hydratase/isomerase family.</text>
</comment>
<name>A0A2M6U777_9BRAD</name>
<keyword evidence="3" id="KW-1185">Reference proteome</keyword>
<organism evidence="2 3">
    <name type="scientific">Bradyrhizobium nitroreducens</name>
    <dbReference type="NCBI Taxonomy" id="709803"/>
    <lineage>
        <taxon>Bacteria</taxon>
        <taxon>Pseudomonadati</taxon>
        <taxon>Pseudomonadota</taxon>
        <taxon>Alphaproteobacteria</taxon>
        <taxon>Hyphomicrobiales</taxon>
        <taxon>Nitrobacteraceae</taxon>
        <taxon>Bradyrhizobium</taxon>
    </lineage>
</organism>
<gene>
    <name evidence="2" type="ORF">TSA1_06030</name>
</gene>
<sequence length="269" mass="28614">MPKHDNHISYELSNDIALIGIDRAAKRNAMNQAMFEALGRAATRAQEEARVAVIFSHGDNFSAGLDLAEHLDRDPVSSMHDSRAQHAILNLLEQGRIPFIAALQGATIGAGLEIAASAHVRVGDETTYFALPEGKRGIFVGGGGSVRVARLVGVARMMEMMLTARTLTASEGFSCNLLQFITPRGEALAKAIELARGIAKNSALSNYAIINGLPRIRDASHDDGLFFESVLAALTLAGPDAKAGLREFLEKRADRLKPAVADAAKTSAG</sequence>
<dbReference type="Proteomes" id="UP000228930">
    <property type="component" value="Unassembled WGS sequence"/>
</dbReference>
<comment type="caution">
    <text evidence="2">The sequence shown here is derived from an EMBL/GenBank/DDBJ whole genome shotgun (WGS) entry which is preliminary data.</text>
</comment>
<dbReference type="SUPFAM" id="SSF52096">
    <property type="entry name" value="ClpP/crotonase"/>
    <property type="match status" value="1"/>
</dbReference>
<dbReference type="AlphaFoldDB" id="A0A2M6U777"/>
<accession>A0A2M6U777</accession>
<dbReference type="Pfam" id="PF00378">
    <property type="entry name" value="ECH_1"/>
    <property type="match status" value="1"/>
</dbReference>
<evidence type="ECO:0000313" key="3">
    <source>
        <dbReference type="Proteomes" id="UP000228930"/>
    </source>
</evidence>
<dbReference type="InterPro" id="IPR001753">
    <property type="entry name" value="Enoyl-CoA_hydra/iso"/>
</dbReference>
<dbReference type="PANTHER" id="PTHR43802">
    <property type="entry name" value="ENOYL-COA HYDRATASE"/>
    <property type="match status" value="1"/>
</dbReference>
<dbReference type="Gene3D" id="3.90.226.10">
    <property type="entry name" value="2-enoyl-CoA Hydratase, Chain A, domain 1"/>
    <property type="match status" value="1"/>
</dbReference>
<dbReference type="Gene3D" id="1.10.12.10">
    <property type="entry name" value="Lyase 2-enoyl-coa Hydratase, Chain A, domain 2"/>
    <property type="match status" value="1"/>
</dbReference>
<proteinExistence type="inferred from homology"/>
<reference evidence="2 3" key="1">
    <citation type="submission" date="2015-06" db="EMBL/GenBank/DDBJ databases">
        <title>Comparative genome analysis of nirS-carrying Bradyrhizobium sp. strains.</title>
        <authorList>
            <person name="Ishii S."/>
            <person name="Jang J."/>
            <person name="Nishizawa T."/>
            <person name="Senoo K."/>
        </authorList>
    </citation>
    <scope>NUCLEOTIDE SEQUENCE [LARGE SCALE GENOMIC DNA]</scope>
    <source>
        <strain evidence="2 3">TSA1</strain>
    </source>
</reference>
<dbReference type="InterPro" id="IPR029045">
    <property type="entry name" value="ClpP/crotonase-like_dom_sf"/>
</dbReference>
<dbReference type="PANTHER" id="PTHR43802:SF1">
    <property type="entry name" value="IP11341P-RELATED"/>
    <property type="match status" value="1"/>
</dbReference>
<dbReference type="NCBIfam" id="NF006013">
    <property type="entry name" value="PRK08150.1"/>
    <property type="match status" value="1"/>
</dbReference>
<evidence type="ECO:0000313" key="2">
    <source>
        <dbReference type="EMBL" id="PIT00361.1"/>
    </source>
</evidence>
<dbReference type="EMBL" id="LFJC01000003">
    <property type="protein sequence ID" value="PIT00361.1"/>
    <property type="molecule type" value="Genomic_DNA"/>
</dbReference>